<name>A0ABR4ZF57_9NOCA</name>
<evidence type="ECO:0000313" key="1">
    <source>
        <dbReference type="EMBL" id="KIA63939.1"/>
    </source>
</evidence>
<sequence length="314" mass="34924">MGVRVDVFDPFRDAEPPWWDTVRRTAGLRATWSWEVLAAAGPRLGIAVVFDGVDVVALAAARWTAGVLNVAAPGSTGQPGWWVADAARAHELFGVLAAGLRARFRYAVLGTLWRELSREQVAAFGGPRITREVNPTAILPVAWPDEDGWLGTLSSNRRRSLRAEARWLARDHDLIAGFGPASELDVDQLVGLFRRTEEKYDGLGRAPRMPDEWLYRVLVHPDVHAMHYHDTDRNLLAAFTILDHPSWPLVHRWGALPVDEGGRKHLYFDAFRRTVAWAAAVEKQGLVWGKGLPDVKARLGCQLIPRYAVALAGR</sequence>
<dbReference type="RefSeq" id="WP_043670909.1">
    <property type="nucleotide sequence ID" value="NZ_BDCI01000017.1"/>
</dbReference>
<evidence type="ECO:0000313" key="2">
    <source>
        <dbReference type="Proteomes" id="UP000031364"/>
    </source>
</evidence>
<keyword evidence="2" id="KW-1185">Reference proteome</keyword>
<evidence type="ECO:0008006" key="3">
    <source>
        <dbReference type="Google" id="ProtNLM"/>
    </source>
</evidence>
<reference evidence="1 2" key="1">
    <citation type="journal article" date="2014" name="Int. J. Syst. Evol. Microbiol.">
        <title>Nocardia vulneris sp. nov., isolated from wounds of human patients in North America.</title>
        <authorList>
            <person name="Lasker B.A."/>
            <person name="Bell M."/>
            <person name="Klenk H.P."/>
            <person name="Sproer C."/>
            <person name="Schumann C."/>
            <person name="Schumann P."/>
            <person name="Brown J.M."/>
        </authorList>
    </citation>
    <scope>NUCLEOTIDE SEQUENCE [LARGE SCALE GENOMIC DNA]</scope>
    <source>
        <strain evidence="1 2">W9851</strain>
    </source>
</reference>
<protein>
    <recommendedName>
        <fullName evidence="3">BioF2-like acetyltransferase domain-containing protein</fullName>
    </recommendedName>
</protein>
<gene>
    <name evidence="1" type="ORF">FG87_16295</name>
</gene>
<organism evidence="1 2">
    <name type="scientific">Nocardia vulneris</name>
    <dbReference type="NCBI Taxonomy" id="1141657"/>
    <lineage>
        <taxon>Bacteria</taxon>
        <taxon>Bacillati</taxon>
        <taxon>Actinomycetota</taxon>
        <taxon>Actinomycetes</taxon>
        <taxon>Mycobacteriales</taxon>
        <taxon>Nocardiaceae</taxon>
        <taxon>Nocardia</taxon>
    </lineage>
</organism>
<dbReference type="Proteomes" id="UP000031364">
    <property type="component" value="Unassembled WGS sequence"/>
</dbReference>
<dbReference type="EMBL" id="JNFP01000017">
    <property type="protein sequence ID" value="KIA63939.1"/>
    <property type="molecule type" value="Genomic_DNA"/>
</dbReference>
<accession>A0ABR4ZF57</accession>
<proteinExistence type="predicted"/>
<comment type="caution">
    <text evidence="1">The sequence shown here is derived from an EMBL/GenBank/DDBJ whole genome shotgun (WGS) entry which is preliminary data.</text>
</comment>